<dbReference type="SFLD" id="SFLDS00003">
    <property type="entry name" value="Haloacid_Dehalogenase"/>
    <property type="match status" value="1"/>
</dbReference>
<organism evidence="3 4">
    <name type="scientific">Priestia megaterium</name>
    <name type="common">Bacillus megaterium</name>
    <dbReference type="NCBI Taxonomy" id="1404"/>
    <lineage>
        <taxon>Bacteria</taxon>
        <taxon>Bacillati</taxon>
        <taxon>Bacillota</taxon>
        <taxon>Bacilli</taxon>
        <taxon>Bacillales</taxon>
        <taxon>Bacillaceae</taxon>
        <taxon>Priestia</taxon>
    </lineage>
</organism>
<protein>
    <submittedName>
        <fullName evidence="3">HAD hydrolase-like protein</fullName>
    </submittedName>
</protein>
<dbReference type="GO" id="GO:0006281">
    <property type="term" value="P:DNA repair"/>
    <property type="evidence" value="ECO:0007669"/>
    <property type="project" value="TreeGrafter"/>
</dbReference>
<dbReference type="InterPro" id="IPR050155">
    <property type="entry name" value="HAD-like_hydrolase_sf"/>
</dbReference>
<dbReference type="InterPro" id="IPR041492">
    <property type="entry name" value="HAD_2"/>
</dbReference>
<dbReference type="SUPFAM" id="SSF56784">
    <property type="entry name" value="HAD-like"/>
    <property type="match status" value="1"/>
</dbReference>
<dbReference type="InterPro" id="IPR023214">
    <property type="entry name" value="HAD_sf"/>
</dbReference>
<keyword evidence="2" id="KW-0460">Magnesium</keyword>
<evidence type="ECO:0000256" key="1">
    <source>
        <dbReference type="ARBA" id="ARBA00022801"/>
    </source>
</evidence>
<dbReference type="Pfam" id="PF13419">
    <property type="entry name" value="HAD_2"/>
    <property type="match status" value="1"/>
</dbReference>
<dbReference type="GO" id="GO:0008967">
    <property type="term" value="F:phosphoglycolate phosphatase activity"/>
    <property type="evidence" value="ECO:0007669"/>
    <property type="project" value="TreeGrafter"/>
</dbReference>
<accession>A0A6M6DNL7</accession>
<keyword evidence="1 3" id="KW-0378">Hydrolase</keyword>
<gene>
    <name evidence="3" type="ORF">FDZ14_00270</name>
</gene>
<dbReference type="GO" id="GO:0005829">
    <property type="term" value="C:cytosol"/>
    <property type="evidence" value="ECO:0007669"/>
    <property type="project" value="TreeGrafter"/>
</dbReference>
<dbReference type="PANTHER" id="PTHR43434">
    <property type="entry name" value="PHOSPHOGLYCOLATE PHOSPHATASE"/>
    <property type="match status" value="1"/>
</dbReference>
<dbReference type="Proteomes" id="UP000501076">
    <property type="component" value="Plasmid pFDU301E"/>
</dbReference>
<dbReference type="Gene3D" id="3.40.50.1000">
    <property type="entry name" value="HAD superfamily/HAD-like"/>
    <property type="match status" value="1"/>
</dbReference>
<reference evidence="3 4" key="1">
    <citation type="submission" date="2019-10" db="EMBL/GenBank/DDBJ databases">
        <title>Complete genome sequences for adaption low water activity.</title>
        <authorList>
            <person name="Zhao L."/>
            <person name="Zhong J."/>
        </authorList>
    </citation>
    <scope>NUCLEOTIDE SEQUENCE [LARGE SCALE GENOMIC DNA]</scope>
    <source>
        <strain evidence="3 4">FDU301</strain>
        <plasmid evidence="4">pfdu301e</plasmid>
    </source>
</reference>
<dbReference type="InterPro" id="IPR036412">
    <property type="entry name" value="HAD-like_sf"/>
</dbReference>
<evidence type="ECO:0000313" key="3">
    <source>
        <dbReference type="EMBL" id="QJX74684.1"/>
    </source>
</evidence>
<geneLocation type="plasmid" evidence="4">
    <name>pfdu301e</name>
</geneLocation>
<proteinExistence type="predicted"/>
<dbReference type="PANTHER" id="PTHR43434:SF13">
    <property type="entry name" value="PHOSPHOGLYCOLATE PHOSPHATASE"/>
    <property type="match status" value="1"/>
</dbReference>
<keyword evidence="3" id="KW-0614">Plasmid</keyword>
<evidence type="ECO:0000313" key="4">
    <source>
        <dbReference type="Proteomes" id="UP000501076"/>
    </source>
</evidence>
<sequence length="219" mass="25793">MFNENGCGNVIKTVICDFDGTIVNSAQLVYDLFNSFSDKYSYEKMPQERMDYIRSITFRQRFKEYNVSFFKVPSLVMDVVKEYKKSVPYLQVNSEMKEVLRELKNREFKLVLISANSKENIEKFLKLNDMEYFDEIIRSKRFFGRNLTINSYIKSHNLRRDETILIGDEHRDIIASKKSNIKIVSVTWGYDLEELLITGRPDYLVKCPNQILNVIDGVT</sequence>
<name>A0A6M6DNL7_PRIMG</name>
<dbReference type="EMBL" id="CP045267">
    <property type="protein sequence ID" value="QJX74684.1"/>
    <property type="molecule type" value="Genomic_DNA"/>
</dbReference>
<dbReference type="SFLD" id="SFLDG01129">
    <property type="entry name" value="C1.5:_HAD__Beta-PGM__Phosphata"/>
    <property type="match status" value="1"/>
</dbReference>
<evidence type="ECO:0000256" key="2">
    <source>
        <dbReference type="ARBA" id="ARBA00022842"/>
    </source>
</evidence>
<dbReference type="InterPro" id="IPR023198">
    <property type="entry name" value="PGP-like_dom2"/>
</dbReference>
<dbReference type="AlphaFoldDB" id="A0A6M6DNL7"/>
<dbReference type="Gene3D" id="1.10.150.240">
    <property type="entry name" value="Putative phosphatase, domain 2"/>
    <property type="match status" value="1"/>
</dbReference>